<dbReference type="InterPro" id="IPR036910">
    <property type="entry name" value="HMG_box_dom_sf"/>
</dbReference>
<evidence type="ECO:0000256" key="1">
    <source>
        <dbReference type="ARBA" id="ARBA00023125"/>
    </source>
</evidence>
<keyword evidence="6" id="KW-1185">Reference proteome</keyword>
<protein>
    <submittedName>
        <fullName evidence="5">HMG-box</fullName>
    </submittedName>
</protein>
<dbReference type="PANTHER" id="PTHR48112">
    <property type="entry name" value="HIGH MOBILITY GROUP PROTEIN DSP1"/>
    <property type="match status" value="1"/>
</dbReference>
<feature type="region of interest" description="Disordered" evidence="3">
    <location>
        <begin position="187"/>
        <end position="261"/>
    </location>
</feature>
<dbReference type="SUPFAM" id="SSF47095">
    <property type="entry name" value="HMG-box"/>
    <property type="match status" value="1"/>
</dbReference>
<gene>
    <name evidence="5" type="ORF">OH76DRAFT_1399543</name>
</gene>
<keyword evidence="2" id="KW-0539">Nucleus</keyword>
<evidence type="ECO:0000256" key="3">
    <source>
        <dbReference type="SAM" id="MobiDB-lite"/>
    </source>
</evidence>
<dbReference type="SMART" id="SM00398">
    <property type="entry name" value="HMG"/>
    <property type="match status" value="1"/>
</dbReference>
<dbReference type="EMBL" id="KZ857388">
    <property type="protein sequence ID" value="RDX52971.1"/>
    <property type="molecule type" value="Genomic_DNA"/>
</dbReference>
<evidence type="ECO:0000259" key="4">
    <source>
        <dbReference type="PROSITE" id="PS50118"/>
    </source>
</evidence>
<sequence length="261" mass="28337">MNPEMQTQFDYQRLQLIGSITHIANSMREAAAAADQMINALTYGGQNPPFPQLPNGQYAMPVMPPLQVAQDEHGKKRKSRGEDADGKKKAKKVKDPNAPKRPASSYLLFQNDVRSELKAKHPGLRNNELLGHIAKLWSEMPQDQKDKYEQRNRAAKDEWLAHKAVYESGKTGATPVPATVAAPAVPAPIAAPPIPVAAPVVAETSEEEDDDEEASSGSPEASSDEDASPQPPSKKSKKEVAAPTPAKEEGKKEKKHKKAKA</sequence>
<evidence type="ECO:0000256" key="2">
    <source>
        <dbReference type="PROSITE-ProRule" id="PRU00267"/>
    </source>
</evidence>
<evidence type="ECO:0000313" key="5">
    <source>
        <dbReference type="EMBL" id="RDX52971.1"/>
    </source>
</evidence>
<name>A0A371DKA9_9APHY</name>
<feature type="compositionally biased region" description="Pro residues" evidence="3">
    <location>
        <begin position="187"/>
        <end position="196"/>
    </location>
</feature>
<dbReference type="InterPro" id="IPR009071">
    <property type="entry name" value="HMG_box_dom"/>
</dbReference>
<dbReference type="GO" id="GO:0005634">
    <property type="term" value="C:nucleus"/>
    <property type="evidence" value="ECO:0007669"/>
    <property type="project" value="UniProtKB-UniRule"/>
</dbReference>
<feature type="compositionally biased region" description="Acidic residues" evidence="3">
    <location>
        <begin position="204"/>
        <end position="214"/>
    </location>
</feature>
<keyword evidence="1 2" id="KW-0238">DNA-binding</keyword>
<dbReference type="PROSITE" id="PS50118">
    <property type="entry name" value="HMG_BOX_2"/>
    <property type="match status" value="1"/>
</dbReference>
<proteinExistence type="predicted"/>
<feature type="compositionally biased region" description="Basic and acidic residues" evidence="3">
    <location>
        <begin position="70"/>
        <end position="98"/>
    </location>
</feature>
<accession>A0A371DKA9</accession>
<dbReference type="GO" id="GO:0003677">
    <property type="term" value="F:DNA binding"/>
    <property type="evidence" value="ECO:0007669"/>
    <property type="project" value="UniProtKB-UniRule"/>
</dbReference>
<organism evidence="5 6">
    <name type="scientific">Lentinus brumalis</name>
    <dbReference type="NCBI Taxonomy" id="2498619"/>
    <lineage>
        <taxon>Eukaryota</taxon>
        <taxon>Fungi</taxon>
        <taxon>Dikarya</taxon>
        <taxon>Basidiomycota</taxon>
        <taxon>Agaricomycotina</taxon>
        <taxon>Agaricomycetes</taxon>
        <taxon>Polyporales</taxon>
        <taxon>Polyporaceae</taxon>
        <taxon>Lentinus</taxon>
    </lineage>
</organism>
<dbReference type="STRING" id="139420.A0A371DKA9"/>
<dbReference type="OrthoDB" id="1919336at2759"/>
<feature type="domain" description="HMG box" evidence="4">
    <location>
        <begin position="99"/>
        <end position="167"/>
    </location>
</feature>
<dbReference type="InterPro" id="IPR050342">
    <property type="entry name" value="HMGB"/>
</dbReference>
<feature type="region of interest" description="Disordered" evidence="3">
    <location>
        <begin position="69"/>
        <end position="105"/>
    </location>
</feature>
<dbReference type="Proteomes" id="UP000256964">
    <property type="component" value="Unassembled WGS sequence"/>
</dbReference>
<evidence type="ECO:0000313" key="6">
    <source>
        <dbReference type="Proteomes" id="UP000256964"/>
    </source>
</evidence>
<feature type="DNA-binding region" description="HMG box" evidence="2">
    <location>
        <begin position="99"/>
        <end position="167"/>
    </location>
</feature>
<dbReference type="CDD" id="cd22012">
    <property type="entry name" value="HMG-box_ABF2_IXR1-like_rpt2"/>
    <property type="match status" value="1"/>
</dbReference>
<reference evidence="5 6" key="1">
    <citation type="journal article" date="2018" name="Biotechnol. Biofuels">
        <title>Integrative visual omics of the white-rot fungus Polyporus brumalis exposes the biotechnological potential of its oxidative enzymes for delignifying raw plant biomass.</title>
        <authorList>
            <person name="Miyauchi S."/>
            <person name="Rancon A."/>
            <person name="Drula E."/>
            <person name="Hage H."/>
            <person name="Chaduli D."/>
            <person name="Favel A."/>
            <person name="Grisel S."/>
            <person name="Henrissat B."/>
            <person name="Herpoel-Gimbert I."/>
            <person name="Ruiz-Duenas F.J."/>
            <person name="Chevret D."/>
            <person name="Hainaut M."/>
            <person name="Lin J."/>
            <person name="Wang M."/>
            <person name="Pangilinan J."/>
            <person name="Lipzen A."/>
            <person name="Lesage-Meessen L."/>
            <person name="Navarro D."/>
            <person name="Riley R."/>
            <person name="Grigoriev I.V."/>
            <person name="Zhou S."/>
            <person name="Raouche S."/>
            <person name="Rosso M.N."/>
        </authorList>
    </citation>
    <scope>NUCLEOTIDE SEQUENCE [LARGE SCALE GENOMIC DNA]</scope>
    <source>
        <strain evidence="5 6">BRFM 1820</strain>
    </source>
</reference>
<dbReference type="Gene3D" id="1.10.30.10">
    <property type="entry name" value="High mobility group box domain"/>
    <property type="match status" value="1"/>
</dbReference>
<dbReference type="Pfam" id="PF00505">
    <property type="entry name" value="HMG_box"/>
    <property type="match status" value="1"/>
</dbReference>
<dbReference type="AlphaFoldDB" id="A0A371DKA9"/>